<evidence type="ECO:0000313" key="2">
    <source>
        <dbReference type="EMBL" id="EQD67594.1"/>
    </source>
</evidence>
<dbReference type="GO" id="GO:0005524">
    <property type="term" value="F:ATP binding"/>
    <property type="evidence" value="ECO:0007669"/>
    <property type="project" value="InterPro"/>
</dbReference>
<protein>
    <submittedName>
        <fullName evidence="2">Phenylalanyl-tRNA synthetase beta subunit</fullName>
    </submittedName>
</protein>
<organism evidence="2">
    <name type="scientific">mine drainage metagenome</name>
    <dbReference type="NCBI Taxonomy" id="410659"/>
    <lineage>
        <taxon>unclassified sequences</taxon>
        <taxon>metagenomes</taxon>
        <taxon>ecological metagenomes</taxon>
    </lineage>
</organism>
<name>T1CK05_9ZZZZ</name>
<feature type="non-terminal residue" evidence="2">
    <location>
        <position position="1"/>
    </location>
</feature>
<dbReference type="InterPro" id="IPR020825">
    <property type="entry name" value="Phe-tRNA_synthase-like_B3/B4"/>
</dbReference>
<proteinExistence type="predicted"/>
<feature type="non-terminal residue" evidence="2">
    <location>
        <position position="276"/>
    </location>
</feature>
<dbReference type="InterPro" id="IPR005147">
    <property type="entry name" value="tRNA_synthase_B5-dom"/>
</dbReference>
<dbReference type="SMART" id="SM00873">
    <property type="entry name" value="B3_4"/>
    <property type="match status" value="1"/>
</dbReference>
<reference evidence="2" key="1">
    <citation type="submission" date="2013-08" db="EMBL/GenBank/DDBJ databases">
        <authorList>
            <person name="Mendez C."/>
            <person name="Richter M."/>
            <person name="Ferrer M."/>
            <person name="Sanchez J."/>
        </authorList>
    </citation>
    <scope>NUCLEOTIDE SEQUENCE</scope>
</reference>
<accession>T1CK05</accession>
<dbReference type="Gene3D" id="3.30.56.10">
    <property type="match status" value="1"/>
</dbReference>
<dbReference type="GO" id="GO:0003723">
    <property type="term" value="F:RNA binding"/>
    <property type="evidence" value="ECO:0007669"/>
    <property type="project" value="InterPro"/>
</dbReference>
<dbReference type="PROSITE" id="PS51483">
    <property type="entry name" value="B5"/>
    <property type="match status" value="1"/>
</dbReference>
<comment type="caution">
    <text evidence="2">The sequence shown here is derived from an EMBL/GenBank/DDBJ whole genome shotgun (WGS) entry which is preliminary data.</text>
</comment>
<dbReference type="Pfam" id="PF03484">
    <property type="entry name" value="B5"/>
    <property type="match status" value="1"/>
</dbReference>
<dbReference type="SMART" id="SM00874">
    <property type="entry name" value="B5"/>
    <property type="match status" value="1"/>
</dbReference>
<dbReference type="GO" id="GO:0006432">
    <property type="term" value="P:phenylalanyl-tRNA aminoacylation"/>
    <property type="evidence" value="ECO:0007669"/>
    <property type="project" value="InterPro"/>
</dbReference>
<dbReference type="PANTHER" id="PTHR10947:SF0">
    <property type="entry name" value="PHENYLALANINE--TRNA LIGASE BETA SUBUNIT"/>
    <property type="match status" value="1"/>
</dbReference>
<dbReference type="PANTHER" id="PTHR10947">
    <property type="entry name" value="PHENYLALANYL-TRNA SYNTHETASE BETA CHAIN AND LEUCINE-RICH REPEAT-CONTAINING PROTEIN 47"/>
    <property type="match status" value="1"/>
</dbReference>
<dbReference type="InterPro" id="IPR009061">
    <property type="entry name" value="DNA-bd_dom_put_sf"/>
</dbReference>
<dbReference type="EMBL" id="AUZY01003731">
    <property type="protein sequence ID" value="EQD67594.1"/>
    <property type="molecule type" value="Genomic_DNA"/>
</dbReference>
<dbReference type="Pfam" id="PF03483">
    <property type="entry name" value="B3_4"/>
    <property type="match status" value="1"/>
</dbReference>
<dbReference type="SUPFAM" id="SSF46955">
    <property type="entry name" value="Putative DNA-binding domain"/>
    <property type="match status" value="1"/>
</dbReference>
<dbReference type="AlphaFoldDB" id="T1CK05"/>
<evidence type="ECO:0000259" key="1">
    <source>
        <dbReference type="PROSITE" id="PS51483"/>
    </source>
</evidence>
<dbReference type="InterPro" id="IPR045060">
    <property type="entry name" value="Phe-tRNA-ligase_IIc_bsu"/>
</dbReference>
<dbReference type="Gene3D" id="3.50.40.10">
    <property type="entry name" value="Phenylalanyl-trna Synthetase, Chain B, domain 3"/>
    <property type="match status" value="1"/>
</dbReference>
<dbReference type="InterPro" id="IPR005146">
    <property type="entry name" value="B3/B4_tRNA-bd"/>
</dbReference>
<feature type="domain" description="B5" evidence="1">
    <location>
        <begin position="154"/>
        <end position="233"/>
    </location>
</feature>
<gene>
    <name evidence="2" type="ORF">B1B_05880</name>
</gene>
<keyword evidence="2" id="KW-0436">Ligase</keyword>
<dbReference type="SUPFAM" id="SSF56037">
    <property type="entry name" value="PheT/TilS domain"/>
    <property type="match status" value="1"/>
</dbReference>
<sequence>ELGQPTHPYDASRVARRTLRARRARPGEQLVTLDGVTRQLARAGRGLGDTGVDCVIVDGEDAVLGLAGIMGGASSEITADTTEILLEAAYFDAMTIARSSKRHGLRTEASVRFERGVDPELAPRAVARFVAILRESCPDLEWLADPLDVRGIVPAPPTVELRGGDIERMLGASLDRDEVTRLLEGLGFSVTAGSTSLFVIAPSARLDVRHGAAGRADVVEEVARLYGYRRLGRRTPSWAEPGALGGRTRLRRRLRDVAVDLGLHEVWTATLVSDEE</sequence>
<dbReference type="GO" id="GO:0004826">
    <property type="term" value="F:phenylalanine-tRNA ligase activity"/>
    <property type="evidence" value="ECO:0007669"/>
    <property type="project" value="InterPro"/>
</dbReference>
<dbReference type="GO" id="GO:0000287">
    <property type="term" value="F:magnesium ion binding"/>
    <property type="evidence" value="ECO:0007669"/>
    <property type="project" value="InterPro"/>
</dbReference>
<keyword evidence="2" id="KW-0030">Aminoacyl-tRNA synthetase</keyword>
<dbReference type="GO" id="GO:0009328">
    <property type="term" value="C:phenylalanine-tRNA ligase complex"/>
    <property type="evidence" value="ECO:0007669"/>
    <property type="project" value="TreeGrafter"/>
</dbReference>
<reference evidence="2" key="2">
    <citation type="journal article" date="2014" name="ISME J.">
        <title>Microbial stratification in low pH oxic and suboxic macroscopic growths along an acid mine drainage.</title>
        <authorList>
            <person name="Mendez-Garcia C."/>
            <person name="Mesa V."/>
            <person name="Sprenger R.R."/>
            <person name="Richter M."/>
            <person name="Diez M.S."/>
            <person name="Solano J."/>
            <person name="Bargiela R."/>
            <person name="Golyshina O.V."/>
            <person name="Manteca A."/>
            <person name="Ramos J.L."/>
            <person name="Gallego J.R."/>
            <person name="Llorente I."/>
            <person name="Martins Dos Santos V.A."/>
            <person name="Jensen O.N."/>
            <person name="Pelaez A.I."/>
            <person name="Sanchez J."/>
            <person name="Ferrer M."/>
        </authorList>
    </citation>
    <scope>NUCLEOTIDE SEQUENCE</scope>
</reference>